<name>A0A9X2SQU6_9PSEU</name>
<evidence type="ECO:0000256" key="2">
    <source>
        <dbReference type="ARBA" id="ARBA00022801"/>
    </source>
</evidence>
<sequence>MKRVTTTVLTALALLAPAGIADAGTRDPGVAVTEAGPVRGTVTSGSTTYQGIPYAAPPVGPLRWQPPRPAARWTGLRDATRPAPRCAQPQNIGPASDSEDCLYLNVTAPKTPGRKPVMVWLHGGGNVYGAGSDYDARRLAEAGDVVVVTVNYRLGVFGFLGLPRLDGAGTFGLQDQQAALRWVRRNAVAFGGNPGSVTLFGQSAGSYDVCAQLTSPAARGLFQRAIMESGSCSMTWPRNGVNPGIPAGSPWQSQESADAQGVALAASLGCAGPSQVDCLRALPVDRLLAATQSAALPAVAYGNRVLPWRPDRALAEGRFARIPVLSGSNLDEQRLATAFLPQAFTEDGYRQLLADAFGADAPAVAAKYPAGAYESSAVAWATVATDRVWSCAQDTDRRVLARYAPVYGYEFADRAAPPQFPFPAGLPSGAYHGAEMVYLFDLNGTPAPLDAGQRALADRMIRSWTTFARTGNPGPEWPRTAAQSLAPGKPATVDVAAEHNCSFWVTIGNGPVAHGD</sequence>
<evidence type="ECO:0000256" key="1">
    <source>
        <dbReference type="ARBA" id="ARBA00005964"/>
    </source>
</evidence>
<keyword evidence="2 3" id="KW-0378">Hydrolase</keyword>
<organism evidence="5 6">
    <name type="scientific">Amycolatopsis iheyensis</name>
    <dbReference type="NCBI Taxonomy" id="2945988"/>
    <lineage>
        <taxon>Bacteria</taxon>
        <taxon>Bacillati</taxon>
        <taxon>Actinomycetota</taxon>
        <taxon>Actinomycetes</taxon>
        <taxon>Pseudonocardiales</taxon>
        <taxon>Pseudonocardiaceae</taxon>
        <taxon>Amycolatopsis</taxon>
    </lineage>
</organism>
<evidence type="ECO:0000313" key="5">
    <source>
        <dbReference type="EMBL" id="MCR6489085.1"/>
    </source>
</evidence>
<evidence type="ECO:0000256" key="3">
    <source>
        <dbReference type="RuleBase" id="RU361235"/>
    </source>
</evidence>
<dbReference type="InterPro" id="IPR019826">
    <property type="entry name" value="Carboxylesterase_B_AS"/>
</dbReference>
<dbReference type="GO" id="GO:0016787">
    <property type="term" value="F:hydrolase activity"/>
    <property type="evidence" value="ECO:0007669"/>
    <property type="project" value="UniProtKB-KW"/>
</dbReference>
<feature type="chain" id="PRO_5041014326" description="Carboxylic ester hydrolase" evidence="3">
    <location>
        <begin position="24"/>
        <end position="516"/>
    </location>
</feature>
<dbReference type="InterPro" id="IPR050309">
    <property type="entry name" value="Type-B_Carboxylest/Lipase"/>
</dbReference>
<dbReference type="EMBL" id="JAMXQV010000030">
    <property type="protein sequence ID" value="MCR6489085.1"/>
    <property type="molecule type" value="Genomic_DNA"/>
</dbReference>
<dbReference type="PROSITE" id="PS00122">
    <property type="entry name" value="CARBOXYLESTERASE_B_1"/>
    <property type="match status" value="1"/>
</dbReference>
<dbReference type="SUPFAM" id="SSF53474">
    <property type="entry name" value="alpha/beta-Hydrolases"/>
    <property type="match status" value="1"/>
</dbReference>
<dbReference type="InterPro" id="IPR002018">
    <property type="entry name" value="CarbesteraseB"/>
</dbReference>
<gene>
    <name evidence="5" type="ORF">M8542_40300</name>
</gene>
<keyword evidence="6" id="KW-1185">Reference proteome</keyword>
<dbReference type="InterPro" id="IPR029058">
    <property type="entry name" value="AB_hydrolase_fold"/>
</dbReference>
<dbReference type="Proteomes" id="UP001144096">
    <property type="component" value="Unassembled WGS sequence"/>
</dbReference>
<proteinExistence type="inferred from homology"/>
<feature type="signal peptide" evidence="3">
    <location>
        <begin position="1"/>
        <end position="23"/>
    </location>
</feature>
<dbReference type="Pfam" id="PF00135">
    <property type="entry name" value="COesterase"/>
    <property type="match status" value="1"/>
</dbReference>
<dbReference type="RefSeq" id="WP_257925659.1">
    <property type="nucleotide sequence ID" value="NZ_JAMXQV010000030.1"/>
</dbReference>
<accession>A0A9X2SQU6</accession>
<keyword evidence="3" id="KW-0732">Signal</keyword>
<dbReference type="Gene3D" id="3.40.50.1820">
    <property type="entry name" value="alpha/beta hydrolase"/>
    <property type="match status" value="1"/>
</dbReference>
<dbReference type="EC" id="3.1.1.-" evidence="3"/>
<evidence type="ECO:0000313" key="6">
    <source>
        <dbReference type="Proteomes" id="UP001144096"/>
    </source>
</evidence>
<dbReference type="AlphaFoldDB" id="A0A9X2SQU6"/>
<dbReference type="PANTHER" id="PTHR11559">
    <property type="entry name" value="CARBOXYLESTERASE"/>
    <property type="match status" value="1"/>
</dbReference>
<feature type="domain" description="Carboxylesterase type B" evidence="4">
    <location>
        <begin position="31"/>
        <end position="481"/>
    </location>
</feature>
<reference evidence="5" key="1">
    <citation type="submission" date="2022-06" db="EMBL/GenBank/DDBJ databases">
        <title>Amycolatopsis iheyaensis sp. nov., a new species of the genus Amycolatopsis isolated from soil in Iheya island, Japan.</title>
        <authorList>
            <person name="Ngamcharungchit C."/>
            <person name="Kanto H."/>
            <person name="Take A."/>
            <person name="Intra B."/>
            <person name="Matsumoto A."/>
            <person name="Panbangred W."/>
            <person name="Inahashi Y."/>
        </authorList>
    </citation>
    <scope>NUCLEOTIDE SEQUENCE</scope>
    <source>
        <strain evidence="5">OK19-0408</strain>
    </source>
</reference>
<protein>
    <recommendedName>
        <fullName evidence="3">Carboxylic ester hydrolase</fullName>
        <ecNumber evidence="3">3.1.1.-</ecNumber>
    </recommendedName>
</protein>
<evidence type="ECO:0000259" key="4">
    <source>
        <dbReference type="Pfam" id="PF00135"/>
    </source>
</evidence>
<comment type="caution">
    <text evidence="5">The sequence shown here is derived from an EMBL/GenBank/DDBJ whole genome shotgun (WGS) entry which is preliminary data.</text>
</comment>
<comment type="similarity">
    <text evidence="1 3">Belongs to the type-B carboxylesterase/lipase family.</text>
</comment>